<evidence type="ECO:0000313" key="1">
    <source>
        <dbReference type="EMBL" id="CAH6719249.1"/>
    </source>
</evidence>
<name>A0ACA9Y3L9_9ASCO</name>
<gene>
    <name evidence="1" type="ORF">CLIB1444_02S04236</name>
</gene>
<protein>
    <submittedName>
        <fullName evidence="1">Uncharacterized protein</fullName>
    </submittedName>
</protein>
<accession>A0ACA9Y3L9</accession>
<proteinExistence type="predicted"/>
<organism evidence="1 2">
    <name type="scientific">[Candida] jaroonii</name>
    <dbReference type="NCBI Taxonomy" id="467808"/>
    <lineage>
        <taxon>Eukaryota</taxon>
        <taxon>Fungi</taxon>
        <taxon>Dikarya</taxon>
        <taxon>Ascomycota</taxon>
        <taxon>Saccharomycotina</taxon>
        <taxon>Pichiomycetes</taxon>
        <taxon>Debaryomycetaceae</taxon>
        <taxon>Yamadazyma</taxon>
    </lineage>
</organism>
<sequence length="509" mass="60004">MIHPKFRRKSSNFRPNLYYDSALIQSKTEFELLPVITLIKIFSYLNTTDLLSICLTSRLFYLPAIINLYEKIIIINDDETLIKFVKNMVDYADLGTIVNFKNIDKLLGVIEHTDKVGRHIKRLIILNDKIDFDNDSNYLKLQTLISKIHLIQLINPSLNINRLESLNLSTLKYLSITIKQDNHKAFDIKLPNLKALKVYYENKEFNKVKFQILAKNLVKNKIIDNLNKLEFEELIVKDLKLMNESNNNLQLAIWIDFFIELNILKFQKYTSLTTLSIDGFINNQGYQICQLMNLIFDLKNLQVLKYNIKEFSHLNEVHYENDHNLLINLLTSSNLKCLMINPTFDCLTCQLNMILKMLKMVQLDTLDLKFEFLNLDNVKQLITSINNQSNLKQLKLYDKSNEFANEHEFKKLIGDRFNDFERINFNLQLLQKYDAIDYQFDRISMFAFNEFYKSNSDNIAEYLNNYLKVIGLDIKQFKQLNKLNVNNIGLMNNNGYRLMNIEQTPVIIE</sequence>
<evidence type="ECO:0000313" key="2">
    <source>
        <dbReference type="Proteomes" id="UP001152531"/>
    </source>
</evidence>
<keyword evidence="2" id="KW-1185">Reference proteome</keyword>
<reference evidence="1" key="1">
    <citation type="submission" date="2022-06" db="EMBL/GenBank/DDBJ databases">
        <authorList>
            <person name="Legras J.-L."/>
            <person name="Devillers H."/>
            <person name="Grondin C."/>
        </authorList>
    </citation>
    <scope>NUCLEOTIDE SEQUENCE</scope>
    <source>
        <strain evidence="1">CLIB 1444</strain>
    </source>
</reference>
<dbReference type="Proteomes" id="UP001152531">
    <property type="component" value="Unassembled WGS sequence"/>
</dbReference>
<comment type="caution">
    <text evidence="1">The sequence shown here is derived from an EMBL/GenBank/DDBJ whole genome shotgun (WGS) entry which is preliminary data.</text>
</comment>
<dbReference type="EMBL" id="CALSDN010000002">
    <property type="protein sequence ID" value="CAH6719249.1"/>
    <property type="molecule type" value="Genomic_DNA"/>
</dbReference>